<keyword evidence="3" id="KW-1185">Reference proteome</keyword>
<accession>A0ABQ6GM20</accession>
<organism evidence="2 3">
    <name type="scientific">Paenibacillus glycanilyticus</name>
    <dbReference type="NCBI Taxonomy" id="126569"/>
    <lineage>
        <taxon>Bacteria</taxon>
        <taxon>Bacillati</taxon>
        <taxon>Bacillota</taxon>
        <taxon>Bacilli</taxon>
        <taxon>Bacillales</taxon>
        <taxon>Paenibacillaceae</taxon>
        <taxon>Paenibacillus</taxon>
    </lineage>
</organism>
<dbReference type="SUPFAM" id="SSF116726">
    <property type="entry name" value="TrkA C-terminal domain-like"/>
    <property type="match status" value="1"/>
</dbReference>
<dbReference type="PANTHER" id="PTHR30445:SF8">
    <property type="entry name" value="K(+)_H(+) ANTIPORTER SUBUNIT KHTT"/>
    <property type="match status" value="1"/>
</dbReference>
<dbReference type="InterPro" id="IPR026278">
    <property type="entry name" value="KhtT"/>
</dbReference>
<feature type="domain" description="RCK C-terminal" evidence="1">
    <location>
        <begin position="76"/>
        <end position="161"/>
    </location>
</feature>
<dbReference type="InterPro" id="IPR036721">
    <property type="entry name" value="RCK_C_sf"/>
</dbReference>
<dbReference type="EMBL" id="BSSQ01000018">
    <property type="protein sequence ID" value="GLX70376.1"/>
    <property type="molecule type" value="Genomic_DNA"/>
</dbReference>
<name>A0ABQ6GM20_9BACL</name>
<dbReference type="InterPro" id="IPR006037">
    <property type="entry name" value="RCK_C"/>
</dbReference>
<dbReference type="RefSeq" id="WP_284241137.1">
    <property type="nucleotide sequence ID" value="NZ_BSSQ01000018.1"/>
</dbReference>
<dbReference type="InterPro" id="IPR050144">
    <property type="entry name" value="AAE_transporter"/>
</dbReference>
<dbReference type="Pfam" id="PF25991">
    <property type="entry name" value="KhtT_N"/>
    <property type="match status" value="1"/>
</dbReference>
<reference evidence="2 3" key="1">
    <citation type="submission" date="2023-03" db="EMBL/GenBank/DDBJ databases">
        <title>Draft genome sequence of the bacteria which degrade cell wall of Tricholomamatutake.</title>
        <authorList>
            <person name="Konishi Y."/>
            <person name="Fukuta Y."/>
            <person name="Shirasaka N."/>
        </authorList>
    </citation>
    <scope>NUCLEOTIDE SEQUENCE [LARGE SCALE GENOMIC DNA]</scope>
    <source>
        <strain evidence="3">mu1</strain>
    </source>
</reference>
<dbReference type="PANTHER" id="PTHR30445">
    <property type="entry name" value="K(+)_H(+) ANTIPORTER SUBUNIT KHTT"/>
    <property type="match status" value="1"/>
</dbReference>
<evidence type="ECO:0000313" key="2">
    <source>
        <dbReference type="EMBL" id="GLX70376.1"/>
    </source>
</evidence>
<gene>
    <name evidence="2" type="ORF">MU1_47220</name>
</gene>
<dbReference type="PIRSF" id="PIRSF005028">
    <property type="entry name" value="KhtT"/>
    <property type="match status" value="1"/>
</dbReference>
<evidence type="ECO:0000259" key="1">
    <source>
        <dbReference type="PROSITE" id="PS51202"/>
    </source>
</evidence>
<proteinExistence type="predicted"/>
<evidence type="ECO:0000313" key="3">
    <source>
        <dbReference type="Proteomes" id="UP001157114"/>
    </source>
</evidence>
<sequence>MNIREIDLPGIGKKFQMNTRSGDQLVIIVHNDGRRECYHFHHDNPENSISMITLDDDEARMAAAMIGGMTYKPKMLESIEVALDDLIIEWYKLEPHYACVGKTIGDLHIRKNTGTTVIALLAANHTKQINPGPEVILAADNTIVVAGERAQHRELKKILMNGCD</sequence>
<dbReference type="Gene3D" id="3.30.70.1450">
    <property type="entry name" value="Regulator of K+ conductance, C-terminal domain"/>
    <property type="match status" value="1"/>
</dbReference>
<protein>
    <submittedName>
        <fullName evidence="2">Potassium transporter</fullName>
    </submittedName>
</protein>
<dbReference type="PROSITE" id="PS51202">
    <property type="entry name" value="RCK_C"/>
    <property type="match status" value="1"/>
</dbReference>
<dbReference type="InterPro" id="IPR058776">
    <property type="entry name" value="KhtT-like_N"/>
</dbReference>
<dbReference type="Proteomes" id="UP001157114">
    <property type="component" value="Unassembled WGS sequence"/>
</dbReference>
<comment type="caution">
    <text evidence="2">The sequence shown here is derived from an EMBL/GenBank/DDBJ whole genome shotgun (WGS) entry which is preliminary data.</text>
</comment>
<dbReference type="Pfam" id="PF02080">
    <property type="entry name" value="TrkA_C"/>
    <property type="match status" value="1"/>
</dbReference>